<dbReference type="RefSeq" id="WP_154608702.1">
    <property type="nucleotide sequence ID" value="NZ_CP072115.1"/>
</dbReference>
<dbReference type="InterPro" id="IPR050748">
    <property type="entry name" value="Glycosyltrans_8_dom-fam"/>
</dbReference>
<dbReference type="Pfam" id="PF01501">
    <property type="entry name" value="Glyco_transf_8"/>
    <property type="match status" value="1"/>
</dbReference>
<sequence length="398" mass="46978">MSEHVIVFAADNKYTNQLVTAIKSVCTHNQNIKFYILNDDIPKEWFLIMERYLEELNCSICDVKLVENEVTKFTGPFSHINYVTYFRYMIPEVVTEDRALYLDVDLVVTGELDELFNLNLANHTIAAVPDWNQKDYPGHFNAGVLLFNLVRCRNEGFTERVISYTREHLPNLEVGDQTVLNHFYPDYLSLPNRYNAQIGAESLGANYRETESPIIFHFSTNQKPWSDYTYNGFRELWWFYHNLEWQELLAYWKIKKQDLKQLFSLNFRQECFIMTDSESIEQITYLIQMLPEYRFSIAARTVMAPSLRTLSQHKNVFIYPQVSKPMMEELLNRSSIYLDINHFNEVDDIVQRAKEGGKRIFAFSNTKHRNDDYYVEIVPESTPEKMIECLKAVCIENQ</sequence>
<dbReference type="GO" id="GO:0016757">
    <property type="term" value="F:glycosyltransferase activity"/>
    <property type="evidence" value="ECO:0007669"/>
    <property type="project" value="UniProtKB-KW"/>
</dbReference>
<gene>
    <name evidence="4" type="ORF">GGG87_07715</name>
    <name evidence="5" type="ORF">GGH11_07755</name>
</gene>
<organism evidence="5 7">
    <name type="scientific">Streptococcus zhangguiae</name>
    <dbReference type="NCBI Taxonomy" id="2664091"/>
    <lineage>
        <taxon>Bacteria</taxon>
        <taxon>Bacillati</taxon>
        <taxon>Bacillota</taxon>
        <taxon>Bacilli</taxon>
        <taxon>Lactobacillales</taxon>
        <taxon>Streptococcaceae</taxon>
        <taxon>Streptococcus</taxon>
    </lineage>
</organism>
<evidence type="ECO:0000313" key="5">
    <source>
        <dbReference type="EMBL" id="MWV56867.1"/>
    </source>
</evidence>
<evidence type="ECO:0000313" key="4">
    <source>
        <dbReference type="EMBL" id="MTB64880.1"/>
    </source>
</evidence>
<proteinExistence type="predicted"/>
<dbReference type="Gene3D" id="3.90.550.10">
    <property type="entry name" value="Spore Coat Polysaccharide Biosynthesis Protein SpsA, Chain A"/>
    <property type="match status" value="1"/>
</dbReference>
<dbReference type="InterPro" id="IPR002495">
    <property type="entry name" value="Glyco_trans_8"/>
</dbReference>
<evidence type="ECO:0000256" key="2">
    <source>
        <dbReference type="ARBA" id="ARBA00022679"/>
    </source>
</evidence>
<dbReference type="InterPro" id="IPR029044">
    <property type="entry name" value="Nucleotide-diphossugar_trans"/>
</dbReference>
<evidence type="ECO:0000256" key="3">
    <source>
        <dbReference type="ARBA" id="ARBA00022723"/>
    </source>
</evidence>
<dbReference type="GO" id="GO:0046872">
    <property type="term" value="F:metal ion binding"/>
    <property type="evidence" value="ECO:0007669"/>
    <property type="project" value="UniProtKB-KW"/>
</dbReference>
<reference evidence="4 6" key="2">
    <citation type="submission" date="2019-11" db="EMBL/GenBank/DDBJ databases">
        <title>Streptococcis sp. isolated from the respiratory tract of Marmot.</title>
        <authorList>
            <person name="Zhang G."/>
        </authorList>
    </citation>
    <scope>NUCLEOTIDE SEQUENCE [LARGE SCALE GENOMIC DNA]</scope>
    <source>
        <strain evidence="6">zg-86</strain>
        <strain evidence="4">Zg-86</strain>
    </source>
</reference>
<keyword evidence="6" id="KW-1185">Reference proteome</keyword>
<dbReference type="PANTHER" id="PTHR13778">
    <property type="entry name" value="GLYCOSYLTRANSFERASE 8 DOMAIN-CONTAINING PROTEIN"/>
    <property type="match status" value="1"/>
</dbReference>
<dbReference type="Proteomes" id="UP000435423">
    <property type="component" value="Unassembled WGS sequence"/>
</dbReference>
<keyword evidence="2" id="KW-0808">Transferase</keyword>
<reference evidence="5 7" key="1">
    <citation type="submission" date="2019-10" db="EMBL/GenBank/DDBJ databases">
        <title>Streptococcis sp, isolated from the respiratory tract of Marmot.</title>
        <authorList>
            <person name="Zhang G."/>
        </authorList>
    </citation>
    <scope>NUCLEOTIDE SEQUENCE [LARGE SCALE GENOMIC DNA]</scope>
    <source>
        <strain evidence="5">Zg-70</strain>
        <strain evidence="7">zg-70</strain>
    </source>
</reference>
<dbReference type="EMBL" id="WUBJ01000009">
    <property type="protein sequence ID" value="MWV56867.1"/>
    <property type="molecule type" value="Genomic_DNA"/>
</dbReference>
<evidence type="ECO:0000313" key="7">
    <source>
        <dbReference type="Proteomes" id="UP000435423"/>
    </source>
</evidence>
<dbReference type="EMBL" id="WLCG01000010">
    <property type="protein sequence ID" value="MTB64880.1"/>
    <property type="molecule type" value="Genomic_DNA"/>
</dbReference>
<evidence type="ECO:0000256" key="1">
    <source>
        <dbReference type="ARBA" id="ARBA00022676"/>
    </source>
</evidence>
<evidence type="ECO:0008006" key="8">
    <source>
        <dbReference type="Google" id="ProtNLM"/>
    </source>
</evidence>
<protein>
    <recommendedName>
        <fullName evidence="8">Glycosyltransferase family 8 protein</fullName>
    </recommendedName>
</protein>
<dbReference type="SUPFAM" id="SSF53448">
    <property type="entry name" value="Nucleotide-diphospho-sugar transferases"/>
    <property type="match status" value="1"/>
</dbReference>
<name>A0A6I4RJ88_9STRE</name>
<dbReference type="AlphaFoldDB" id="A0A6I4RJ88"/>
<dbReference type="PANTHER" id="PTHR13778:SF47">
    <property type="entry name" value="LIPOPOLYSACCHARIDE 1,3-GALACTOSYLTRANSFERASE"/>
    <property type="match status" value="1"/>
</dbReference>
<keyword evidence="1" id="KW-0328">Glycosyltransferase</keyword>
<dbReference type="Proteomes" id="UP000435060">
    <property type="component" value="Unassembled WGS sequence"/>
</dbReference>
<accession>A0A6I4RJ88</accession>
<evidence type="ECO:0000313" key="6">
    <source>
        <dbReference type="Proteomes" id="UP000435060"/>
    </source>
</evidence>
<comment type="caution">
    <text evidence="5">The sequence shown here is derived from an EMBL/GenBank/DDBJ whole genome shotgun (WGS) entry which is preliminary data.</text>
</comment>
<keyword evidence="3" id="KW-0479">Metal-binding</keyword>
<dbReference type="CDD" id="cd04194">
    <property type="entry name" value="GT8_A4GalT_like"/>
    <property type="match status" value="1"/>
</dbReference>